<dbReference type="Proteomes" id="UP000054350">
    <property type="component" value="Unassembled WGS sequence"/>
</dbReference>
<dbReference type="Gene3D" id="1.25.40.990">
    <property type="match status" value="1"/>
</dbReference>
<feature type="domain" description="SAC3/GANP/THP3 conserved" evidence="2">
    <location>
        <begin position="412"/>
        <end position="620"/>
    </location>
</feature>
<dbReference type="AlphaFoldDB" id="A0A0L0SIC3"/>
<evidence type="ECO:0000256" key="1">
    <source>
        <dbReference type="SAM" id="MobiDB-lite"/>
    </source>
</evidence>
<reference evidence="4" key="2">
    <citation type="submission" date="2009-11" db="EMBL/GenBank/DDBJ databases">
        <title>The Genome Sequence of Allomyces macrogynus strain ATCC 38327.</title>
        <authorList>
            <consortium name="The Broad Institute Genome Sequencing Platform"/>
            <person name="Russ C."/>
            <person name="Cuomo C."/>
            <person name="Shea T."/>
            <person name="Young S.K."/>
            <person name="Zeng Q."/>
            <person name="Koehrsen M."/>
            <person name="Haas B."/>
            <person name="Borodovsky M."/>
            <person name="Guigo R."/>
            <person name="Alvarado L."/>
            <person name="Berlin A."/>
            <person name="Borenstein D."/>
            <person name="Chen Z."/>
            <person name="Engels R."/>
            <person name="Freedman E."/>
            <person name="Gellesch M."/>
            <person name="Goldberg J."/>
            <person name="Griggs A."/>
            <person name="Gujja S."/>
            <person name="Heiman D."/>
            <person name="Hepburn T."/>
            <person name="Howarth C."/>
            <person name="Jen D."/>
            <person name="Larson L."/>
            <person name="Lewis B."/>
            <person name="Mehta T."/>
            <person name="Park D."/>
            <person name="Pearson M."/>
            <person name="Roberts A."/>
            <person name="Saif S."/>
            <person name="Shenoy N."/>
            <person name="Sisk P."/>
            <person name="Stolte C."/>
            <person name="Sykes S."/>
            <person name="Walk T."/>
            <person name="White J."/>
            <person name="Yandava C."/>
            <person name="Burger G."/>
            <person name="Gray M.W."/>
            <person name="Holland P.W.H."/>
            <person name="King N."/>
            <person name="Lang F.B.F."/>
            <person name="Roger A.J."/>
            <person name="Ruiz-Trillo I."/>
            <person name="Lander E."/>
            <person name="Nusbaum C."/>
        </authorList>
    </citation>
    <scope>NUCLEOTIDE SEQUENCE [LARGE SCALE GENOMIC DNA]</scope>
    <source>
        <strain evidence="4">ATCC 38327</strain>
    </source>
</reference>
<evidence type="ECO:0000259" key="2">
    <source>
        <dbReference type="Pfam" id="PF03399"/>
    </source>
</evidence>
<evidence type="ECO:0000313" key="3">
    <source>
        <dbReference type="EMBL" id="KNE62199.1"/>
    </source>
</evidence>
<dbReference type="eggNOG" id="KOG1861">
    <property type="taxonomic scope" value="Eukaryota"/>
</dbReference>
<name>A0A0L0SIC3_ALLM3</name>
<proteinExistence type="predicted"/>
<dbReference type="STRING" id="578462.A0A0L0SIC3"/>
<dbReference type="GO" id="GO:0005634">
    <property type="term" value="C:nucleus"/>
    <property type="evidence" value="ECO:0007669"/>
    <property type="project" value="TreeGrafter"/>
</dbReference>
<organism evidence="3 4">
    <name type="scientific">Allomyces macrogynus (strain ATCC 38327)</name>
    <name type="common">Allomyces javanicus var. macrogynus</name>
    <dbReference type="NCBI Taxonomy" id="578462"/>
    <lineage>
        <taxon>Eukaryota</taxon>
        <taxon>Fungi</taxon>
        <taxon>Fungi incertae sedis</taxon>
        <taxon>Blastocladiomycota</taxon>
        <taxon>Blastocladiomycetes</taxon>
        <taxon>Blastocladiales</taxon>
        <taxon>Blastocladiaceae</taxon>
        <taxon>Allomyces</taxon>
    </lineage>
</organism>
<gene>
    <name evidence="3" type="ORF">AMAG_07441</name>
</gene>
<protein>
    <recommendedName>
        <fullName evidence="2">SAC3/GANP/THP3 conserved domain-containing protein</fullName>
    </recommendedName>
</protein>
<sequence length="678" mass="73516">MNNQQPWQSASAAAYYQQWANIAAQQQQQTQQQQQQVQPPPLLAAPAVPQAFYGQYWATAQPAPAQVAMPSVVQQPQQQRAVPAATTATTTRTATPWSRPAAPAAAPAYPSSAPWRTTTNTTTTAPTRAPASAASTANGTGPRPVPVDTSNPHLREFIKQVLHHNKGAPEQRDFIKTALTHYVRQHAQGHAWENESASAFVARQTAQYLAARKSKSASVSASSSPVVVSPAPRNTAAAAAVPPAPQTTTAAQPLSRSSAWNMAAAASAAPVARPSPAPAPVTTPTPPPLAPTHSKVAANGKKKPSAAASIDPAPVMKIRADVASQFRADPDDLRKKQDRAARFQADQDALEAARARAQAASDANRAHYEAIHRSARAAAAGDDPETGGGWHTDTAVVGTSQALEKSFLRLTGAPDPTAVRPLPVLQRAFLRLQRKWVENRDYGYLCDQMKAIRQDLMVQRLQDAFTVKVYEMHARIALEIGDFSEFNQCQTQLKMLYERGIPGCRSEFLAYRILYFLYTKSRRDMKVLLKTLNGADRASPLTTAALAVRAASVRGEFLTFFQHFDATPLLLGTAILDAMVRRERAKALHVAVLAHRTLTVPYLQRVLGTKKPEEAIDVVNDVVRRTFDAQSPPGDPTPYIVASDAETIDARPLREIVRVYLLSFTQVDLHRSGQGPMN</sequence>
<evidence type="ECO:0000313" key="4">
    <source>
        <dbReference type="Proteomes" id="UP000054350"/>
    </source>
</evidence>
<dbReference type="OrthoDB" id="199574at2759"/>
<feature type="region of interest" description="Disordered" evidence="1">
    <location>
        <begin position="271"/>
        <end position="309"/>
    </location>
</feature>
<keyword evidence="4" id="KW-1185">Reference proteome</keyword>
<dbReference type="Pfam" id="PF03399">
    <property type="entry name" value="SAC3_GANP"/>
    <property type="match status" value="1"/>
</dbReference>
<dbReference type="EMBL" id="GG745339">
    <property type="protein sequence ID" value="KNE62199.1"/>
    <property type="molecule type" value="Genomic_DNA"/>
</dbReference>
<accession>A0A0L0SIC3</accession>
<dbReference type="InterPro" id="IPR005062">
    <property type="entry name" value="SAC3/GANP/THP3_conserved"/>
</dbReference>
<feature type="region of interest" description="Disordered" evidence="1">
    <location>
        <begin position="78"/>
        <end position="145"/>
    </location>
</feature>
<reference evidence="3 4" key="1">
    <citation type="submission" date="2009-11" db="EMBL/GenBank/DDBJ databases">
        <title>Annotation of Allomyces macrogynus ATCC 38327.</title>
        <authorList>
            <consortium name="The Broad Institute Genome Sequencing Platform"/>
            <person name="Russ C."/>
            <person name="Cuomo C."/>
            <person name="Burger G."/>
            <person name="Gray M.W."/>
            <person name="Holland P.W.H."/>
            <person name="King N."/>
            <person name="Lang F.B.F."/>
            <person name="Roger A.J."/>
            <person name="Ruiz-Trillo I."/>
            <person name="Young S.K."/>
            <person name="Zeng Q."/>
            <person name="Gargeya S."/>
            <person name="Fitzgerald M."/>
            <person name="Haas B."/>
            <person name="Abouelleil A."/>
            <person name="Alvarado L."/>
            <person name="Arachchi H.M."/>
            <person name="Berlin A."/>
            <person name="Chapman S.B."/>
            <person name="Gearin G."/>
            <person name="Goldberg J."/>
            <person name="Griggs A."/>
            <person name="Gujja S."/>
            <person name="Hansen M."/>
            <person name="Heiman D."/>
            <person name="Howarth C."/>
            <person name="Larimer J."/>
            <person name="Lui A."/>
            <person name="MacDonald P.J.P."/>
            <person name="McCowen C."/>
            <person name="Montmayeur A."/>
            <person name="Murphy C."/>
            <person name="Neiman D."/>
            <person name="Pearson M."/>
            <person name="Priest M."/>
            <person name="Roberts A."/>
            <person name="Saif S."/>
            <person name="Shea T."/>
            <person name="Sisk P."/>
            <person name="Stolte C."/>
            <person name="Sykes S."/>
            <person name="Wortman J."/>
            <person name="Nusbaum C."/>
            <person name="Birren B."/>
        </authorList>
    </citation>
    <scope>NUCLEOTIDE SEQUENCE [LARGE SCALE GENOMIC DNA]</scope>
    <source>
        <strain evidence="3 4">ATCC 38327</strain>
    </source>
</reference>
<dbReference type="PANTHER" id="PTHR12436:SF4">
    <property type="entry name" value="LEUKOCYTE RECEPTOR CLUSTER MEMBER 8"/>
    <property type="match status" value="1"/>
</dbReference>
<feature type="compositionally biased region" description="Low complexity" evidence="1">
    <location>
        <begin position="237"/>
        <end position="253"/>
    </location>
</feature>
<feature type="compositionally biased region" description="Low complexity" evidence="1">
    <location>
        <begin position="78"/>
        <end position="141"/>
    </location>
</feature>
<feature type="region of interest" description="Disordered" evidence="1">
    <location>
        <begin position="237"/>
        <end position="258"/>
    </location>
</feature>
<dbReference type="InterPro" id="IPR045107">
    <property type="entry name" value="SAC3/GANP/THP3"/>
</dbReference>
<dbReference type="VEuPathDB" id="FungiDB:AMAG_07441"/>
<feature type="compositionally biased region" description="Pro residues" evidence="1">
    <location>
        <begin position="273"/>
        <end position="290"/>
    </location>
</feature>
<dbReference type="PANTHER" id="PTHR12436">
    <property type="entry name" value="80 KDA MCM3-ASSOCIATED PROTEIN"/>
    <property type="match status" value="1"/>
</dbReference>